<keyword evidence="9 14" id="KW-0012">Acyltransferase</keyword>
<dbReference type="InterPro" id="IPR004255">
    <property type="entry name" value="O-acyltransferase_WSD1_N"/>
</dbReference>
<keyword evidence="6 14" id="KW-0808">Transferase</keyword>
<dbReference type="AlphaFoldDB" id="A0A4R1XPX9"/>
<comment type="catalytic activity">
    <reaction evidence="10">
        <text>an acyl-CoA + a 1,2-diacyl-sn-glycerol = a triacyl-sn-glycerol + CoA</text>
        <dbReference type="Rhea" id="RHEA:10868"/>
        <dbReference type="ChEBI" id="CHEBI:17815"/>
        <dbReference type="ChEBI" id="CHEBI:57287"/>
        <dbReference type="ChEBI" id="CHEBI:58342"/>
        <dbReference type="ChEBI" id="CHEBI:64615"/>
        <dbReference type="EC" id="2.3.1.20"/>
    </reaction>
</comment>
<dbReference type="InterPro" id="IPR009721">
    <property type="entry name" value="O-acyltransferase_WSD1_C"/>
</dbReference>
<dbReference type="Pfam" id="PF03007">
    <property type="entry name" value="WS_DGAT_cat"/>
    <property type="match status" value="1"/>
</dbReference>
<dbReference type="EMBL" id="SLVJ01000015">
    <property type="protein sequence ID" value="TCM65222.1"/>
    <property type="molecule type" value="Genomic_DNA"/>
</dbReference>
<evidence type="ECO:0000256" key="7">
    <source>
        <dbReference type="ARBA" id="ARBA00022798"/>
    </source>
</evidence>
<comment type="caution">
    <text evidence="14">The sequence shown here is derived from an EMBL/GenBank/DDBJ whole genome shotgun (WGS) entry which is preliminary data.</text>
</comment>
<dbReference type="GO" id="GO:0006071">
    <property type="term" value="P:glycerol metabolic process"/>
    <property type="evidence" value="ECO:0007669"/>
    <property type="project" value="UniProtKB-KW"/>
</dbReference>
<evidence type="ECO:0000256" key="4">
    <source>
        <dbReference type="ARBA" id="ARBA00013244"/>
    </source>
</evidence>
<accession>A0A4R1XPX9</accession>
<dbReference type="NCBIfam" id="TIGR02946">
    <property type="entry name" value="acyl_WS_DGAT"/>
    <property type="match status" value="1"/>
</dbReference>
<evidence type="ECO:0000256" key="3">
    <source>
        <dbReference type="ARBA" id="ARBA00009587"/>
    </source>
</evidence>
<evidence type="ECO:0000256" key="2">
    <source>
        <dbReference type="ARBA" id="ARBA00005189"/>
    </source>
</evidence>
<evidence type="ECO:0000256" key="10">
    <source>
        <dbReference type="ARBA" id="ARBA00048109"/>
    </source>
</evidence>
<dbReference type="PANTHER" id="PTHR31650:SF1">
    <property type="entry name" value="WAX ESTER SYNTHASE_DIACYLGLYCEROL ACYLTRANSFERASE 4-RELATED"/>
    <property type="match status" value="1"/>
</dbReference>
<dbReference type="Proteomes" id="UP000294963">
    <property type="component" value="Unassembled WGS sequence"/>
</dbReference>
<evidence type="ECO:0000259" key="13">
    <source>
        <dbReference type="Pfam" id="PF06974"/>
    </source>
</evidence>
<keyword evidence="8" id="KW-0443">Lipid metabolism</keyword>
<comment type="pathway">
    <text evidence="1">Glycerolipid metabolism; triacylglycerol biosynthesis.</text>
</comment>
<dbReference type="GO" id="GO:0019432">
    <property type="term" value="P:triglyceride biosynthetic process"/>
    <property type="evidence" value="ECO:0007669"/>
    <property type="project" value="UniProtKB-UniPathway"/>
</dbReference>
<evidence type="ECO:0000256" key="5">
    <source>
        <dbReference type="ARBA" id="ARBA00022516"/>
    </source>
</evidence>
<dbReference type="GO" id="GO:0071731">
    <property type="term" value="P:response to nitric oxide"/>
    <property type="evidence" value="ECO:0007669"/>
    <property type="project" value="TreeGrafter"/>
</dbReference>
<sequence length="522" mass="58888">MRPLHPIDFIFLSLEKRQQPMHVGGLFLFQIPENAPASFIQDLVTDIRDSRSVPVPPFNNHLNGLFWDEDHEFDIDHHFRHIALPQPGRIRELLVYISQEHSTLIDRAKPLWTCHIIEGIEGNRFAMYFKIHHAMVDGIAGMRLVEKSLSKDPLDQRIVPPWCVESSRSKRSKEPKSGRIKKIFAGIKNQIEATPKVTQELFQTVFKEMGKNPDYVSTFQAPCSLFNQRVSSSRRFAAQSFDLNRFKHISKTLGVTINDVVLAVCSGAIRDYLLTQNALPLKPLIAMVPASIRDDESDVSNRITMILANLGTHKEDPLERLTIIRRSMQNSKQRFKRMTSSQILNYSAFVYGAAGLNMLSGVLPKRQAFNIVISNVPGPREPLYWNGAKLDALYPASIVLDGQALNITMTSYLNKLEVGLTGCRNTLPKMQNLLVHLEEEIQKFEQIIGLEVVAENIEKVAKVAKAKKVSEAAVKSPLDKKTKPTKDPVDSTQMNSEAVEHTENQHAVSADDENDDALRKQA</sequence>
<proteinExistence type="inferred from homology"/>
<comment type="similarity">
    <text evidence="3">Belongs to the long-chain O-acyltransferase family.</text>
</comment>
<evidence type="ECO:0000259" key="12">
    <source>
        <dbReference type="Pfam" id="PF03007"/>
    </source>
</evidence>
<feature type="region of interest" description="Disordered" evidence="11">
    <location>
        <begin position="469"/>
        <end position="522"/>
    </location>
</feature>
<dbReference type="PANTHER" id="PTHR31650">
    <property type="entry name" value="O-ACYLTRANSFERASE (WSD1-LIKE) FAMILY PROTEIN"/>
    <property type="match status" value="1"/>
</dbReference>
<feature type="compositionally biased region" description="Basic and acidic residues" evidence="11">
    <location>
        <begin position="477"/>
        <end position="489"/>
    </location>
</feature>
<evidence type="ECO:0000256" key="8">
    <source>
        <dbReference type="ARBA" id="ARBA00023098"/>
    </source>
</evidence>
<reference evidence="14 15" key="1">
    <citation type="submission" date="2019-03" db="EMBL/GenBank/DDBJ databases">
        <title>Genomic analyses of the natural microbiome of Caenorhabditis elegans.</title>
        <authorList>
            <person name="Samuel B."/>
        </authorList>
    </citation>
    <scope>NUCLEOTIDE SEQUENCE [LARGE SCALE GENOMIC DNA]</scope>
    <source>
        <strain evidence="14 15">JUb89</strain>
    </source>
</reference>
<dbReference type="EC" id="2.3.1.20" evidence="4"/>
<dbReference type="InterPro" id="IPR014292">
    <property type="entry name" value="Acyl_transf_WS/DGAT"/>
</dbReference>
<gene>
    <name evidence="14" type="ORF">EC844_11560</name>
</gene>
<feature type="domain" description="O-acyltransferase WSD1 C-terminal" evidence="13">
    <location>
        <begin position="300"/>
        <end position="443"/>
    </location>
</feature>
<name>A0A4R1XPX9_ACICA</name>
<organism evidence="14 15">
    <name type="scientific">Acinetobacter calcoaceticus</name>
    <dbReference type="NCBI Taxonomy" id="471"/>
    <lineage>
        <taxon>Bacteria</taxon>
        <taxon>Pseudomonadati</taxon>
        <taxon>Pseudomonadota</taxon>
        <taxon>Gammaproteobacteria</taxon>
        <taxon>Moraxellales</taxon>
        <taxon>Moraxellaceae</taxon>
        <taxon>Acinetobacter</taxon>
        <taxon>Acinetobacter calcoaceticus/baumannii complex</taxon>
    </lineage>
</organism>
<dbReference type="GO" id="GO:0051701">
    <property type="term" value="P:biological process involved in interaction with host"/>
    <property type="evidence" value="ECO:0007669"/>
    <property type="project" value="TreeGrafter"/>
</dbReference>
<evidence type="ECO:0000313" key="15">
    <source>
        <dbReference type="Proteomes" id="UP000294963"/>
    </source>
</evidence>
<keyword evidence="5" id="KW-0444">Lipid biosynthesis</keyword>
<keyword evidence="7" id="KW-0319">Glycerol metabolism</keyword>
<dbReference type="GO" id="GO:0001666">
    <property type="term" value="P:response to hypoxia"/>
    <property type="evidence" value="ECO:0007669"/>
    <property type="project" value="TreeGrafter"/>
</dbReference>
<dbReference type="Pfam" id="PF06974">
    <property type="entry name" value="WS_DGAT_C"/>
    <property type="match status" value="1"/>
</dbReference>
<dbReference type="UniPathway" id="UPA00282"/>
<dbReference type="InterPro" id="IPR045034">
    <property type="entry name" value="O-acyltransferase_WSD1-like"/>
</dbReference>
<comment type="pathway">
    <text evidence="2">Lipid metabolism.</text>
</comment>
<feature type="domain" description="O-acyltransferase WSD1-like N-terminal" evidence="12">
    <location>
        <begin position="4"/>
        <end position="261"/>
    </location>
</feature>
<protein>
    <recommendedName>
        <fullName evidence="4">diacylglycerol O-acyltransferase</fullName>
        <ecNumber evidence="4">2.3.1.20</ecNumber>
    </recommendedName>
</protein>
<evidence type="ECO:0000256" key="11">
    <source>
        <dbReference type="SAM" id="MobiDB-lite"/>
    </source>
</evidence>
<evidence type="ECO:0000256" key="1">
    <source>
        <dbReference type="ARBA" id="ARBA00004771"/>
    </source>
</evidence>
<dbReference type="GO" id="GO:0005886">
    <property type="term" value="C:plasma membrane"/>
    <property type="evidence" value="ECO:0007669"/>
    <property type="project" value="TreeGrafter"/>
</dbReference>
<keyword evidence="15" id="KW-1185">Reference proteome</keyword>
<evidence type="ECO:0000256" key="6">
    <source>
        <dbReference type="ARBA" id="ARBA00022679"/>
    </source>
</evidence>
<evidence type="ECO:0000256" key="9">
    <source>
        <dbReference type="ARBA" id="ARBA00023315"/>
    </source>
</evidence>
<dbReference type="GO" id="GO:0004144">
    <property type="term" value="F:diacylglycerol O-acyltransferase activity"/>
    <property type="evidence" value="ECO:0007669"/>
    <property type="project" value="UniProtKB-EC"/>
</dbReference>
<evidence type="ECO:0000313" key="14">
    <source>
        <dbReference type="EMBL" id="TCM65222.1"/>
    </source>
</evidence>